<keyword evidence="2" id="KW-1185">Reference proteome</keyword>
<gene>
    <name evidence="1" type="ORF">SAMN05421869_113327</name>
</gene>
<name>A0A1G8YPB8_9ACTN</name>
<dbReference type="OrthoDB" id="3483655at2"/>
<dbReference type="STRING" id="633440.SAMN05421869_113327"/>
<sequence>MSRSIASVSFHLGSDVRMRCLAYPQDGPILSLSICGADVNISPAGRDQITQEVLTTVREFAAEVQRFLAECERIHALQLDQAGRTAA</sequence>
<protein>
    <submittedName>
        <fullName evidence="1">Uncharacterized protein</fullName>
    </submittedName>
</protein>
<accession>A0A1G8YPB8</accession>
<proteinExistence type="predicted"/>
<dbReference type="EMBL" id="FNDJ01000013">
    <property type="protein sequence ID" value="SDK04294.1"/>
    <property type="molecule type" value="Genomic_DNA"/>
</dbReference>
<dbReference type="Proteomes" id="UP000199202">
    <property type="component" value="Unassembled WGS sequence"/>
</dbReference>
<dbReference type="RefSeq" id="WP_090937878.1">
    <property type="nucleotide sequence ID" value="NZ_FNDJ01000013.1"/>
</dbReference>
<dbReference type="AlphaFoldDB" id="A0A1G8YPB8"/>
<evidence type="ECO:0000313" key="1">
    <source>
        <dbReference type="EMBL" id="SDK04294.1"/>
    </source>
</evidence>
<organism evidence="1 2">
    <name type="scientific">Nonomuraea jiangxiensis</name>
    <dbReference type="NCBI Taxonomy" id="633440"/>
    <lineage>
        <taxon>Bacteria</taxon>
        <taxon>Bacillati</taxon>
        <taxon>Actinomycetota</taxon>
        <taxon>Actinomycetes</taxon>
        <taxon>Streptosporangiales</taxon>
        <taxon>Streptosporangiaceae</taxon>
        <taxon>Nonomuraea</taxon>
    </lineage>
</organism>
<evidence type="ECO:0000313" key="2">
    <source>
        <dbReference type="Proteomes" id="UP000199202"/>
    </source>
</evidence>
<reference evidence="1 2" key="1">
    <citation type="submission" date="2016-10" db="EMBL/GenBank/DDBJ databases">
        <authorList>
            <person name="de Groot N.N."/>
        </authorList>
    </citation>
    <scope>NUCLEOTIDE SEQUENCE [LARGE SCALE GENOMIC DNA]</scope>
    <source>
        <strain evidence="1 2">CGMCC 4.6533</strain>
    </source>
</reference>